<sequence>MQAFMKTWDMGCKDSSFPRILVPQGKAFLLTQVSFIGPCNSKIHVQIDGNMVAPEVMWGEKEMDHWILFLSVNELIIDGSGQIDGQGHAWWPCRKQSQHCLKIPNTLGIMSCQNARLTGLKFKDSPGKHIAIYKSSSAHLSDLSIDAPEDSPNTDGIHIDDTTHSGIFGSIIRTGDDCISIGTGTYDLKIGHVACGPGHGISIGSLGMYGSEAKVEQIHVFSCQFFNTMNGVRIKTWQGGHGYAKGIIFEDLNFTRVQNPIVINQFYCEYANDECPIKSSAVRVSDVRYIDVGGTTNSKLAINLNCSQSMQCTEILMKMVNIQGTDAGVKAESY</sequence>
<evidence type="ECO:0000313" key="2">
    <source>
        <dbReference type="Proteomes" id="UP000827976"/>
    </source>
</evidence>
<gene>
    <name evidence="1" type="ORF">IHE45_17G001900</name>
</gene>
<organism evidence="1 2">
    <name type="scientific">Dioscorea alata</name>
    <name type="common">Purple yam</name>
    <dbReference type="NCBI Taxonomy" id="55571"/>
    <lineage>
        <taxon>Eukaryota</taxon>
        <taxon>Viridiplantae</taxon>
        <taxon>Streptophyta</taxon>
        <taxon>Embryophyta</taxon>
        <taxon>Tracheophyta</taxon>
        <taxon>Spermatophyta</taxon>
        <taxon>Magnoliopsida</taxon>
        <taxon>Liliopsida</taxon>
        <taxon>Dioscoreales</taxon>
        <taxon>Dioscoreaceae</taxon>
        <taxon>Dioscorea</taxon>
    </lineage>
</organism>
<keyword evidence="1" id="KW-0326">Glycosidase</keyword>
<reference evidence="2" key="1">
    <citation type="journal article" date="2022" name="Nat. Commun.">
        <title>Chromosome evolution and the genetic basis of agronomically important traits in greater yam.</title>
        <authorList>
            <person name="Bredeson J.V."/>
            <person name="Lyons J.B."/>
            <person name="Oniyinde I.O."/>
            <person name="Okereke N.R."/>
            <person name="Kolade O."/>
            <person name="Nnabue I."/>
            <person name="Nwadili C.O."/>
            <person name="Hribova E."/>
            <person name="Parker M."/>
            <person name="Nwogha J."/>
            <person name="Shu S."/>
            <person name="Carlson J."/>
            <person name="Kariba R."/>
            <person name="Muthemba S."/>
            <person name="Knop K."/>
            <person name="Barton G.J."/>
            <person name="Sherwood A.V."/>
            <person name="Lopez-Montes A."/>
            <person name="Asiedu R."/>
            <person name="Jamnadass R."/>
            <person name="Muchugi A."/>
            <person name="Goodstein D."/>
            <person name="Egesi C.N."/>
            <person name="Featherston J."/>
            <person name="Asfaw A."/>
            <person name="Simpson G.G."/>
            <person name="Dolezel J."/>
            <person name="Hendre P.S."/>
            <person name="Van Deynze A."/>
            <person name="Kumar P.L."/>
            <person name="Obidiegwu J.E."/>
            <person name="Bhattacharjee R."/>
            <person name="Rokhsar D.S."/>
        </authorList>
    </citation>
    <scope>NUCLEOTIDE SEQUENCE [LARGE SCALE GENOMIC DNA]</scope>
    <source>
        <strain evidence="2">cv. TDa95/00328</strain>
    </source>
</reference>
<dbReference type="EMBL" id="CM037027">
    <property type="protein sequence ID" value="KAH7657155.1"/>
    <property type="molecule type" value="Genomic_DNA"/>
</dbReference>
<proteinExistence type="predicted"/>
<dbReference type="Proteomes" id="UP000827976">
    <property type="component" value="Chromosome 17"/>
</dbReference>
<accession>A0ACB7UA13</accession>
<name>A0ACB7UA13_DIOAL</name>
<comment type="caution">
    <text evidence="1">The sequence shown here is derived from an EMBL/GenBank/DDBJ whole genome shotgun (WGS) entry which is preliminary data.</text>
</comment>
<dbReference type="EC" id="3.2.1.15" evidence="1"/>
<keyword evidence="2" id="KW-1185">Reference proteome</keyword>
<keyword evidence="1" id="KW-0378">Hydrolase</keyword>
<evidence type="ECO:0000313" key="1">
    <source>
        <dbReference type="EMBL" id="KAH7657155.1"/>
    </source>
</evidence>
<protein>
    <submittedName>
        <fullName evidence="1">Polygalacturonase protein</fullName>
        <ecNumber evidence="1">3.2.1.15</ecNumber>
    </submittedName>
</protein>